<dbReference type="Pfam" id="PF00004">
    <property type="entry name" value="AAA"/>
    <property type="match status" value="1"/>
</dbReference>
<dbReference type="InterPro" id="IPR050747">
    <property type="entry name" value="Mitochondrial_chaperone_BCS1"/>
</dbReference>
<dbReference type="InterPro" id="IPR003593">
    <property type="entry name" value="AAA+_ATPase"/>
</dbReference>
<dbReference type="OrthoDB" id="10251412at2759"/>
<evidence type="ECO:0000256" key="1">
    <source>
        <dbReference type="ARBA" id="ARBA00007448"/>
    </source>
</evidence>
<evidence type="ECO:0000256" key="2">
    <source>
        <dbReference type="SAM" id="MobiDB-lite"/>
    </source>
</evidence>
<dbReference type="Gene3D" id="3.40.50.300">
    <property type="entry name" value="P-loop containing nucleotide triphosphate hydrolases"/>
    <property type="match status" value="1"/>
</dbReference>
<dbReference type="GO" id="GO:0016887">
    <property type="term" value="F:ATP hydrolysis activity"/>
    <property type="evidence" value="ECO:0007669"/>
    <property type="project" value="InterPro"/>
</dbReference>
<dbReference type="SMART" id="SM00382">
    <property type="entry name" value="AAA"/>
    <property type="match status" value="1"/>
</dbReference>
<proteinExistence type="inferred from homology"/>
<reference evidence="4" key="1">
    <citation type="journal article" date="2020" name="Stud. Mycol.">
        <title>101 Dothideomycetes genomes: a test case for predicting lifestyles and emergence of pathogens.</title>
        <authorList>
            <person name="Haridas S."/>
            <person name="Albert R."/>
            <person name="Binder M."/>
            <person name="Bloem J."/>
            <person name="Labutti K."/>
            <person name="Salamov A."/>
            <person name="Andreopoulos B."/>
            <person name="Baker S."/>
            <person name="Barry K."/>
            <person name="Bills G."/>
            <person name="Bluhm B."/>
            <person name="Cannon C."/>
            <person name="Castanera R."/>
            <person name="Culley D."/>
            <person name="Daum C."/>
            <person name="Ezra D."/>
            <person name="Gonzalez J."/>
            <person name="Henrissat B."/>
            <person name="Kuo A."/>
            <person name="Liang C."/>
            <person name="Lipzen A."/>
            <person name="Lutzoni F."/>
            <person name="Magnuson J."/>
            <person name="Mondo S."/>
            <person name="Nolan M."/>
            <person name="Ohm R."/>
            <person name="Pangilinan J."/>
            <person name="Park H.-J."/>
            <person name="Ramirez L."/>
            <person name="Alfaro M."/>
            <person name="Sun H."/>
            <person name="Tritt A."/>
            <person name="Yoshinaga Y."/>
            <person name="Zwiers L.-H."/>
            <person name="Turgeon B."/>
            <person name="Goodwin S."/>
            <person name="Spatafora J."/>
            <person name="Crous P."/>
            <person name="Grigoriev I."/>
        </authorList>
    </citation>
    <scope>NUCLEOTIDE SEQUENCE</scope>
    <source>
        <strain evidence="4">CBS 130266</strain>
    </source>
</reference>
<comment type="similarity">
    <text evidence="1">Belongs to the AAA ATPase family. BCS1 subfamily.</text>
</comment>
<dbReference type="SUPFAM" id="SSF52540">
    <property type="entry name" value="P-loop containing nucleoside triphosphate hydrolases"/>
    <property type="match status" value="1"/>
</dbReference>
<feature type="non-terminal residue" evidence="4">
    <location>
        <position position="144"/>
    </location>
</feature>
<dbReference type="GO" id="GO:0005524">
    <property type="term" value="F:ATP binding"/>
    <property type="evidence" value="ECO:0007669"/>
    <property type="project" value="InterPro"/>
</dbReference>
<evidence type="ECO:0000313" key="5">
    <source>
        <dbReference type="Proteomes" id="UP000800235"/>
    </source>
</evidence>
<accession>A0A9P4TYX2</accession>
<keyword evidence="4" id="KW-0378">Hydrolase</keyword>
<dbReference type="Proteomes" id="UP000800235">
    <property type="component" value="Unassembled WGS sequence"/>
</dbReference>
<dbReference type="InterPro" id="IPR003959">
    <property type="entry name" value="ATPase_AAA_core"/>
</dbReference>
<keyword evidence="5" id="KW-1185">Reference proteome</keyword>
<organism evidence="4 5">
    <name type="scientific">Tothia fuscella</name>
    <dbReference type="NCBI Taxonomy" id="1048955"/>
    <lineage>
        <taxon>Eukaryota</taxon>
        <taxon>Fungi</taxon>
        <taxon>Dikarya</taxon>
        <taxon>Ascomycota</taxon>
        <taxon>Pezizomycotina</taxon>
        <taxon>Dothideomycetes</taxon>
        <taxon>Pleosporomycetidae</taxon>
        <taxon>Venturiales</taxon>
        <taxon>Cylindrosympodiaceae</taxon>
        <taxon>Tothia</taxon>
    </lineage>
</organism>
<sequence length="144" mass="15625">TQEYYEKNGSPLRRGWLLYGPPGSGKTSLAMAVATHFKLDLYMVSLGEMDDKELEATFARIPKRCVVLMEDIDCVKPKGKRTKADAMKTKGKETKSGPKEKKGKQLPATKVSLAGLLNVIDGIGAAEGRLLIMTANAPESLDKA</sequence>
<dbReference type="InterPro" id="IPR027417">
    <property type="entry name" value="P-loop_NTPase"/>
</dbReference>
<gene>
    <name evidence="4" type="ORF">EJ08DRAFT_568184</name>
</gene>
<feature type="region of interest" description="Disordered" evidence="2">
    <location>
        <begin position="79"/>
        <end position="106"/>
    </location>
</feature>
<dbReference type="PANTHER" id="PTHR23070">
    <property type="entry name" value="BCS1 AAA-TYPE ATPASE"/>
    <property type="match status" value="1"/>
</dbReference>
<evidence type="ECO:0000259" key="3">
    <source>
        <dbReference type="SMART" id="SM00382"/>
    </source>
</evidence>
<name>A0A9P4TYX2_9PEZI</name>
<dbReference type="EMBL" id="MU007029">
    <property type="protein sequence ID" value="KAF2431854.1"/>
    <property type="molecule type" value="Genomic_DNA"/>
</dbReference>
<feature type="compositionally biased region" description="Basic and acidic residues" evidence="2">
    <location>
        <begin position="82"/>
        <end position="100"/>
    </location>
</feature>
<feature type="domain" description="AAA+ ATPase" evidence="3">
    <location>
        <begin position="12"/>
        <end position="140"/>
    </location>
</feature>
<protein>
    <submittedName>
        <fullName evidence="4">P-loop containing nucleoside triphosphate hydrolase protein</fullName>
    </submittedName>
</protein>
<comment type="caution">
    <text evidence="4">The sequence shown here is derived from an EMBL/GenBank/DDBJ whole genome shotgun (WGS) entry which is preliminary data.</text>
</comment>
<evidence type="ECO:0000313" key="4">
    <source>
        <dbReference type="EMBL" id="KAF2431854.1"/>
    </source>
</evidence>
<dbReference type="AlphaFoldDB" id="A0A9P4TYX2"/>
<feature type="non-terminal residue" evidence="4">
    <location>
        <position position="1"/>
    </location>
</feature>